<proteinExistence type="predicted"/>
<keyword evidence="1" id="KW-0472">Membrane</keyword>
<organism evidence="2 3">
    <name type="scientific">Labedaea rhizosphaerae</name>
    <dbReference type="NCBI Taxonomy" id="598644"/>
    <lineage>
        <taxon>Bacteria</taxon>
        <taxon>Bacillati</taxon>
        <taxon>Actinomycetota</taxon>
        <taxon>Actinomycetes</taxon>
        <taxon>Pseudonocardiales</taxon>
        <taxon>Pseudonocardiaceae</taxon>
        <taxon>Labedaea</taxon>
    </lineage>
</organism>
<reference evidence="2 3" key="1">
    <citation type="submission" date="2019-03" db="EMBL/GenBank/DDBJ databases">
        <title>Genomic Encyclopedia of Type Strains, Phase IV (KMG-IV): sequencing the most valuable type-strain genomes for metagenomic binning, comparative biology and taxonomic classification.</title>
        <authorList>
            <person name="Goeker M."/>
        </authorList>
    </citation>
    <scope>NUCLEOTIDE SEQUENCE [LARGE SCALE GENOMIC DNA]</scope>
    <source>
        <strain evidence="2 3">DSM 45361</strain>
    </source>
</reference>
<gene>
    <name evidence="2" type="ORF">EV186_1031000</name>
</gene>
<protein>
    <submittedName>
        <fullName evidence="2">Uncharacterized protein</fullName>
    </submittedName>
</protein>
<sequence length="33" mass="3205">MVTAGGFGFGLALVVVTGAVVVDVVVDVVVSEV</sequence>
<accession>A0A4R6SDK0</accession>
<comment type="caution">
    <text evidence="2">The sequence shown here is derived from an EMBL/GenBank/DDBJ whole genome shotgun (WGS) entry which is preliminary data.</text>
</comment>
<name>A0A4R6SDK0_LABRH</name>
<keyword evidence="1" id="KW-1133">Transmembrane helix</keyword>
<evidence type="ECO:0000313" key="2">
    <source>
        <dbReference type="EMBL" id="TDP98020.1"/>
    </source>
</evidence>
<keyword evidence="1" id="KW-0812">Transmembrane</keyword>
<evidence type="ECO:0000313" key="3">
    <source>
        <dbReference type="Proteomes" id="UP000295444"/>
    </source>
</evidence>
<keyword evidence="3" id="KW-1185">Reference proteome</keyword>
<dbReference type="AlphaFoldDB" id="A0A4R6SDK0"/>
<dbReference type="EMBL" id="SNXZ01000003">
    <property type="protein sequence ID" value="TDP98020.1"/>
    <property type="molecule type" value="Genomic_DNA"/>
</dbReference>
<dbReference type="Proteomes" id="UP000295444">
    <property type="component" value="Unassembled WGS sequence"/>
</dbReference>
<feature type="transmembrane region" description="Helical" evidence="1">
    <location>
        <begin position="6"/>
        <end position="30"/>
    </location>
</feature>
<evidence type="ECO:0000256" key="1">
    <source>
        <dbReference type="SAM" id="Phobius"/>
    </source>
</evidence>